<organism evidence="1 2">
    <name type="scientific">Allosphingosinicella deserti</name>
    <dbReference type="NCBI Taxonomy" id="2116704"/>
    <lineage>
        <taxon>Bacteria</taxon>
        <taxon>Pseudomonadati</taxon>
        <taxon>Pseudomonadota</taxon>
        <taxon>Alphaproteobacteria</taxon>
        <taxon>Sphingomonadales</taxon>
        <taxon>Sphingomonadaceae</taxon>
        <taxon>Allosphingosinicella</taxon>
    </lineage>
</organism>
<accession>A0A2P7QZX5</accession>
<dbReference type="AlphaFoldDB" id="A0A2P7QZX5"/>
<keyword evidence="2" id="KW-1185">Reference proteome</keyword>
<name>A0A2P7QZX5_9SPHN</name>
<gene>
    <name evidence="1" type="ORF">C7I55_03885</name>
</gene>
<sequence length="186" mass="18938">MSAQGREIRYSRHYVAGIGRVRKMIQSIGSGRVQGASLGATGGVTNSPAGYAAAAMTSLSSRVATTISRELGLAGGGAAAGGKIVGGKAGDHYGVDALASELSNLVRASPTDAGRISRALHEFTGELASLLAARPNSSVLSAVADLHFNLTDPDGRAGCTDADYAIAAVDAAVFRLREDAPWKPEL</sequence>
<reference evidence="1 2" key="1">
    <citation type="submission" date="2018-03" db="EMBL/GenBank/DDBJ databases">
        <title>The draft genome of Sphingosinicella sp. GL-C-18.</title>
        <authorList>
            <person name="Liu L."/>
            <person name="Li L."/>
            <person name="Liang L."/>
            <person name="Zhang X."/>
            <person name="Wang T."/>
        </authorList>
    </citation>
    <scope>NUCLEOTIDE SEQUENCE [LARGE SCALE GENOMIC DNA]</scope>
    <source>
        <strain evidence="1 2">GL-C-18</strain>
    </source>
</reference>
<proteinExistence type="predicted"/>
<evidence type="ECO:0000313" key="1">
    <source>
        <dbReference type="EMBL" id="PSJ43505.1"/>
    </source>
</evidence>
<protein>
    <submittedName>
        <fullName evidence="1">Uncharacterized protein</fullName>
    </submittedName>
</protein>
<dbReference type="Proteomes" id="UP000241167">
    <property type="component" value="Unassembled WGS sequence"/>
</dbReference>
<evidence type="ECO:0000313" key="2">
    <source>
        <dbReference type="Proteomes" id="UP000241167"/>
    </source>
</evidence>
<comment type="caution">
    <text evidence="1">The sequence shown here is derived from an EMBL/GenBank/DDBJ whole genome shotgun (WGS) entry which is preliminary data.</text>
</comment>
<dbReference type="EMBL" id="PXYI01000001">
    <property type="protein sequence ID" value="PSJ43505.1"/>
    <property type="molecule type" value="Genomic_DNA"/>
</dbReference>